<comment type="caution">
    <text evidence="3">The sequence shown here is derived from an EMBL/GenBank/DDBJ whole genome shotgun (WGS) entry which is preliminary data.</text>
</comment>
<accession>A0A2U1F753</accession>
<dbReference type="InterPro" id="IPR032675">
    <property type="entry name" value="LRR_dom_sf"/>
</dbReference>
<gene>
    <name evidence="3" type="ORF">C7382_11611</name>
</gene>
<dbReference type="OrthoDB" id="1014625at2"/>
<reference evidence="3 4" key="1">
    <citation type="submission" date="2018-04" db="EMBL/GenBank/DDBJ databases">
        <title>Genomic Encyclopedia of Type Strains, Phase IV (KMG-IV): sequencing the most valuable type-strain genomes for metagenomic binning, comparative biology and taxonomic classification.</title>
        <authorList>
            <person name="Goeker M."/>
        </authorList>
    </citation>
    <scope>NUCLEOTIDE SEQUENCE [LARGE SCALE GENOMIC DNA]</scope>
    <source>
        <strain evidence="3 4">DSM 28520</strain>
    </source>
</reference>
<keyword evidence="4" id="KW-1185">Reference proteome</keyword>
<dbReference type="InterPro" id="IPR052574">
    <property type="entry name" value="CDIRP"/>
</dbReference>
<dbReference type="PANTHER" id="PTHR47566">
    <property type="match status" value="1"/>
</dbReference>
<dbReference type="PANTHER" id="PTHR47566:SF1">
    <property type="entry name" value="PROTEIN NUD1"/>
    <property type="match status" value="1"/>
</dbReference>
<evidence type="ECO:0000256" key="1">
    <source>
        <dbReference type="ARBA" id="ARBA00022614"/>
    </source>
</evidence>
<evidence type="ECO:0008006" key="5">
    <source>
        <dbReference type="Google" id="ProtNLM"/>
    </source>
</evidence>
<keyword evidence="1" id="KW-0433">Leucine-rich repeat</keyword>
<dbReference type="GO" id="GO:0035591">
    <property type="term" value="F:signaling adaptor activity"/>
    <property type="evidence" value="ECO:0007669"/>
    <property type="project" value="TreeGrafter"/>
</dbReference>
<sequence length="238" mass="26586">MRIIQSIVGWVLVAMVIYNCTSRDQTQVAPAPTDGTRIVCSTEIGIGNKLKLKLAGRSNSIWIDLNNNGSYDSGEKGITGDDYTSYTVASKDFTIYGDVTMLDCSNNRLTKLDLQHNTNLTDLVCSSTKLTSLDLSQQTDLQTLDCEHNKLVTLIFGNNKMLTSVKMHCNDVEFLDLSLLPKLTYLDCSLNHLTRLNVQKNADLEYLDCAFNDIKVLDVRNNAELMTLECEGERTVRT</sequence>
<organism evidence="3 4">
    <name type="scientific">Porphyromonas loveana</name>
    <dbReference type="NCBI Taxonomy" id="1884669"/>
    <lineage>
        <taxon>Bacteria</taxon>
        <taxon>Pseudomonadati</taxon>
        <taxon>Bacteroidota</taxon>
        <taxon>Bacteroidia</taxon>
        <taxon>Bacteroidales</taxon>
        <taxon>Porphyromonadaceae</taxon>
        <taxon>Porphyromonas</taxon>
    </lineage>
</organism>
<dbReference type="EMBL" id="QEKY01000016">
    <property type="protein sequence ID" value="PVZ08027.1"/>
    <property type="molecule type" value="Genomic_DNA"/>
</dbReference>
<keyword evidence="2" id="KW-0677">Repeat</keyword>
<dbReference type="Gene3D" id="3.80.10.10">
    <property type="entry name" value="Ribonuclease Inhibitor"/>
    <property type="match status" value="1"/>
</dbReference>
<name>A0A2U1F753_9PORP</name>
<dbReference type="GeneID" id="94551320"/>
<dbReference type="SUPFAM" id="SSF52058">
    <property type="entry name" value="L domain-like"/>
    <property type="match status" value="1"/>
</dbReference>
<proteinExistence type="predicted"/>
<evidence type="ECO:0000256" key="2">
    <source>
        <dbReference type="ARBA" id="ARBA00022737"/>
    </source>
</evidence>
<evidence type="ECO:0000313" key="4">
    <source>
        <dbReference type="Proteomes" id="UP000245462"/>
    </source>
</evidence>
<protein>
    <recommendedName>
        <fullName evidence="5">Leucine rich repeat (LRR) protein</fullName>
    </recommendedName>
</protein>
<dbReference type="Proteomes" id="UP000245462">
    <property type="component" value="Unassembled WGS sequence"/>
</dbReference>
<dbReference type="RefSeq" id="WP_133241544.1">
    <property type="nucleotide sequence ID" value="NZ_QEKY01000016.1"/>
</dbReference>
<dbReference type="AlphaFoldDB" id="A0A2U1F753"/>
<evidence type="ECO:0000313" key="3">
    <source>
        <dbReference type="EMBL" id="PVZ08027.1"/>
    </source>
</evidence>